<evidence type="ECO:0000313" key="2">
    <source>
        <dbReference type="Proteomes" id="UP000070328"/>
    </source>
</evidence>
<comment type="caution">
    <text evidence="1">The sequence shown here is derived from an EMBL/GenBank/DDBJ whole genome shotgun (WGS) entry which is preliminary data.</text>
</comment>
<dbReference type="EMBL" id="JFBX01000040">
    <property type="protein sequence ID" value="KXH52575.1"/>
    <property type="molecule type" value="Genomic_DNA"/>
</dbReference>
<dbReference type="OrthoDB" id="3692147at2759"/>
<proteinExistence type="predicted"/>
<evidence type="ECO:0000313" key="1">
    <source>
        <dbReference type="EMBL" id="KXH52575.1"/>
    </source>
</evidence>
<reference evidence="1 2" key="1">
    <citation type="submission" date="2014-02" db="EMBL/GenBank/DDBJ databases">
        <title>The genome sequence of Colletotrichum simmondsii CBS122122.</title>
        <authorList>
            <person name="Baroncelli R."/>
            <person name="Thon M.R."/>
        </authorList>
    </citation>
    <scope>NUCLEOTIDE SEQUENCE [LARGE SCALE GENOMIC DNA]</scope>
    <source>
        <strain evidence="1 2">CBS122122</strain>
    </source>
</reference>
<keyword evidence="2" id="KW-1185">Reference proteome</keyword>
<protein>
    <submittedName>
        <fullName evidence="1">Uncharacterized protein</fullName>
    </submittedName>
</protein>
<dbReference type="AlphaFoldDB" id="A0A135TWR5"/>
<organism evidence="1 2">
    <name type="scientific">Colletotrichum simmondsii</name>
    <dbReference type="NCBI Taxonomy" id="703756"/>
    <lineage>
        <taxon>Eukaryota</taxon>
        <taxon>Fungi</taxon>
        <taxon>Dikarya</taxon>
        <taxon>Ascomycota</taxon>
        <taxon>Pezizomycotina</taxon>
        <taxon>Sordariomycetes</taxon>
        <taxon>Hypocreomycetidae</taxon>
        <taxon>Glomerellales</taxon>
        <taxon>Glomerellaceae</taxon>
        <taxon>Colletotrichum</taxon>
        <taxon>Colletotrichum acutatum species complex</taxon>
    </lineage>
</organism>
<dbReference type="Proteomes" id="UP000070328">
    <property type="component" value="Unassembled WGS sequence"/>
</dbReference>
<sequence length="260" mass="29296">MPSRPPSILFSAKQRQVEPNKRICIGREGHIRLCEHRTFGWDEFVHTSSATNADTSITCNHPDHLGASKKPVGLRVRLGMSPHRAVTGTGTPSEVQATFEHTNNYASWASEIDLDKEAHVKIPAYKLRSQPGSLLLASDLRQVLETQRGQSPCPWFPEEGPRQIDAMACFKPFRCICVVDENERERIQQECIAGPFSWNPSANECPRFGSLVSQSSRRHRVQERDVVRGREVSEFLQVSGPCQRGHLDKLKELVSQTTEE</sequence>
<accession>A0A135TWR5</accession>
<name>A0A135TWR5_9PEZI</name>
<gene>
    <name evidence="1" type="ORF">CSIM01_09156</name>
</gene>